<evidence type="ECO:0000313" key="3">
    <source>
        <dbReference type="Proteomes" id="UP001175226"/>
    </source>
</evidence>
<dbReference type="AlphaFoldDB" id="A0AA39MK86"/>
<feature type="compositionally biased region" description="Low complexity" evidence="1">
    <location>
        <begin position="25"/>
        <end position="39"/>
    </location>
</feature>
<reference evidence="2" key="1">
    <citation type="submission" date="2023-06" db="EMBL/GenBank/DDBJ databases">
        <authorList>
            <consortium name="Lawrence Berkeley National Laboratory"/>
            <person name="Ahrendt S."/>
            <person name="Sahu N."/>
            <person name="Indic B."/>
            <person name="Wong-Bajracharya J."/>
            <person name="Merenyi Z."/>
            <person name="Ke H.-M."/>
            <person name="Monk M."/>
            <person name="Kocsube S."/>
            <person name="Drula E."/>
            <person name="Lipzen A."/>
            <person name="Balint B."/>
            <person name="Henrissat B."/>
            <person name="Andreopoulos B."/>
            <person name="Martin F.M."/>
            <person name="Harder C.B."/>
            <person name="Rigling D."/>
            <person name="Ford K.L."/>
            <person name="Foster G.D."/>
            <person name="Pangilinan J."/>
            <person name="Papanicolaou A."/>
            <person name="Barry K."/>
            <person name="LaButti K."/>
            <person name="Viragh M."/>
            <person name="Koriabine M."/>
            <person name="Yan M."/>
            <person name="Riley R."/>
            <person name="Champramary S."/>
            <person name="Plett K.L."/>
            <person name="Tsai I.J."/>
            <person name="Slot J."/>
            <person name="Sipos G."/>
            <person name="Plett J."/>
            <person name="Nagy L.G."/>
            <person name="Grigoriev I.V."/>
        </authorList>
    </citation>
    <scope>NUCLEOTIDE SEQUENCE</scope>
    <source>
        <strain evidence="2">FPL87.14</strain>
    </source>
</reference>
<sequence length="595" mass="64827">MSSPPLPREEHHSPPPHPDIIVEAGSPDGDVDGSSSSGHSSEEGVQYDKDRHKFSKYHDHDFLRGLAENGNETGLDGGSGRFKVVAGDEAASIVRSYAGSTIDVRAAQLPNLNPVVFAFSTYTAGGRKVVDYYKTWKGIPKAHRKKGQRKTDFLDDEFRRVVKNLDKEYKRLSTSSPSSSPQIGVNKPLPHSPLTRQSSISANVKQAPQSPTPSAVKPLPKPPVLKLVDEPPPSGGPLTARPNIPMTVSDSVVSLPLLGPINGLTVHNSLPLRLVNPDLYVLYCLESALIVIRVYTTGDHRLIHHFYSRIKHTIQLTFLFSSSLIPHDFRQAPQKQAQVWQNIPLNSHPSELSAFVRTASADSRHSKGSRTASDSGSSIHTSDESQGYDSDSPEILIVVVDENNKDLPTWHGLETNARSAPQPARAPSVRRSPWDGPLASTNGEVKHYGPAQRRSGRFDNSDESSEEEGEEEPPIAPLRYVLSPPRTPPRTIPQTGYIYGPPSSYNSPYAASTANLAFSPPPPPYVTSLPTASLYNTPYLSPAASFQNLPSPSFPTATFPSPGSFQSPDSFQSFGAAPWVSAEEFHRYSNATTFQ</sequence>
<name>A0AA39MK86_9AGAR</name>
<feature type="region of interest" description="Disordered" evidence="1">
    <location>
        <begin position="1"/>
        <end position="51"/>
    </location>
</feature>
<feature type="region of interest" description="Disordered" evidence="1">
    <location>
        <begin position="169"/>
        <end position="243"/>
    </location>
</feature>
<evidence type="ECO:0000256" key="1">
    <source>
        <dbReference type="SAM" id="MobiDB-lite"/>
    </source>
</evidence>
<dbReference type="Proteomes" id="UP001175226">
    <property type="component" value="Unassembled WGS sequence"/>
</dbReference>
<comment type="caution">
    <text evidence="2">The sequence shown here is derived from an EMBL/GenBank/DDBJ whole genome shotgun (WGS) entry which is preliminary data.</text>
</comment>
<protein>
    <submittedName>
        <fullName evidence="2">Uncharacterized protein</fullName>
    </submittedName>
</protein>
<feature type="region of interest" description="Disordered" evidence="1">
    <location>
        <begin position="409"/>
        <end position="487"/>
    </location>
</feature>
<feature type="compositionally biased region" description="Polar residues" evidence="1">
    <location>
        <begin position="194"/>
        <end position="209"/>
    </location>
</feature>
<dbReference type="EMBL" id="JAUEPT010000054">
    <property type="protein sequence ID" value="KAK0436505.1"/>
    <property type="molecule type" value="Genomic_DNA"/>
</dbReference>
<gene>
    <name evidence="2" type="ORF">EV421DRAFT_1907847</name>
</gene>
<evidence type="ECO:0000313" key="2">
    <source>
        <dbReference type="EMBL" id="KAK0436505.1"/>
    </source>
</evidence>
<feature type="compositionally biased region" description="Acidic residues" evidence="1">
    <location>
        <begin position="461"/>
        <end position="473"/>
    </location>
</feature>
<organism evidence="2 3">
    <name type="scientific">Armillaria borealis</name>
    <dbReference type="NCBI Taxonomy" id="47425"/>
    <lineage>
        <taxon>Eukaryota</taxon>
        <taxon>Fungi</taxon>
        <taxon>Dikarya</taxon>
        <taxon>Basidiomycota</taxon>
        <taxon>Agaricomycotina</taxon>
        <taxon>Agaricomycetes</taxon>
        <taxon>Agaricomycetidae</taxon>
        <taxon>Agaricales</taxon>
        <taxon>Marasmiineae</taxon>
        <taxon>Physalacriaceae</taxon>
        <taxon>Armillaria</taxon>
    </lineage>
</organism>
<proteinExistence type="predicted"/>
<feature type="compositionally biased region" description="Polar residues" evidence="1">
    <location>
        <begin position="369"/>
        <end position="389"/>
    </location>
</feature>
<keyword evidence="3" id="KW-1185">Reference proteome</keyword>
<feature type="compositionally biased region" description="Basic and acidic residues" evidence="1">
    <location>
        <begin position="40"/>
        <end position="51"/>
    </location>
</feature>
<feature type="region of interest" description="Disordered" evidence="1">
    <location>
        <begin position="358"/>
        <end position="391"/>
    </location>
</feature>
<accession>A0AA39MK86</accession>
<feature type="compositionally biased region" description="Low complexity" evidence="1">
    <location>
        <begin position="417"/>
        <end position="431"/>
    </location>
</feature>